<feature type="region of interest" description="Disordered" evidence="1">
    <location>
        <begin position="1"/>
        <end position="24"/>
    </location>
</feature>
<feature type="compositionally biased region" description="Basic residues" evidence="1">
    <location>
        <begin position="1"/>
        <end position="14"/>
    </location>
</feature>
<dbReference type="AGR" id="MGI:7802085"/>
<evidence type="ECO:0000313" key="4">
    <source>
        <dbReference type="Proteomes" id="UP000000589"/>
    </source>
</evidence>
<reference evidence="2 4" key="1">
    <citation type="journal article" date="2009" name="PLoS Biol.">
        <title>Lineage-specific biology revealed by a finished genome assembly of the mouse.</title>
        <authorList>
            <consortium name="Mouse Genome Sequencing Consortium"/>
            <person name="Church D.M."/>
            <person name="Goodstadt L."/>
            <person name="Hillier L.W."/>
            <person name="Zody M.C."/>
            <person name="Goldstein S."/>
            <person name="She X."/>
            <person name="Bult C.J."/>
            <person name="Agarwala R."/>
            <person name="Cherry J.L."/>
            <person name="DiCuccio M."/>
            <person name="Hlavina W."/>
            <person name="Kapustin Y."/>
            <person name="Meric P."/>
            <person name="Maglott D."/>
            <person name="Birtle Z."/>
            <person name="Marques A.C."/>
            <person name="Graves T."/>
            <person name="Zhou S."/>
            <person name="Teague B."/>
            <person name="Potamousis K."/>
            <person name="Churas C."/>
            <person name="Place M."/>
            <person name="Herschleb J."/>
            <person name="Runnheim R."/>
            <person name="Forrest D."/>
            <person name="Amos-Landgraf J."/>
            <person name="Schwartz D.C."/>
            <person name="Cheng Z."/>
            <person name="Lindblad-Toh K."/>
            <person name="Eichler E.E."/>
            <person name="Ponting C.P."/>
        </authorList>
    </citation>
    <scope>NUCLEOTIDE SEQUENCE [LARGE SCALE GENOMIC DNA]</scope>
    <source>
        <strain evidence="2 4">C57BL/6J</strain>
    </source>
</reference>
<dbReference type="AlphaFoldDB" id="A0A9L6KED2"/>
<sequence length="24" mass="2893">MAAARRPRRLRRSARPALNERSWD</sequence>
<dbReference type="Ensembl" id="ENSMUST00000249249.1">
    <property type="protein sequence ID" value="ENSMUSP00000159629.1"/>
    <property type="gene ID" value="ENSMUSG00000121576.1"/>
</dbReference>
<organism evidence="2 4">
    <name type="scientific">Mus musculus</name>
    <name type="common">Mouse</name>
    <dbReference type="NCBI Taxonomy" id="10090"/>
    <lineage>
        <taxon>Eukaryota</taxon>
        <taxon>Metazoa</taxon>
        <taxon>Chordata</taxon>
        <taxon>Craniata</taxon>
        <taxon>Vertebrata</taxon>
        <taxon>Euteleostomi</taxon>
        <taxon>Mammalia</taxon>
        <taxon>Eutheria</taxon>
        <taxon>Euarchontoglires</taxon>
        <taxon>Glires</taxon>
        <taxon>Rodentia</taxon>
        <taxon>Myomorpha</taxon>
        <taxon>Muroidea</taxon>
        <taxon>Muridae</taxon>
        <taxon>Murinae</taxon>
        <taxon>Mus</taxon>
        <taxon>Mus</taxon>
    </lineage>
</organism>
<reference evidence="2" key="4">
    <citation type="submission" date="2025-09" db="UniProtKB">
        <authorList>
            <consortium name="Ensembl"/>
        </authorList>
    </citation>
    <scope>IDENTIFICATION</scope>
    <source>
        <strain evidence="2">C57BL/6J</strain>
    </source>
</reference>
<accession>A0A9L6KED2</accession>
<keyword evidence="4" id="KW-1185">Reference proteome</keyword>
<name>A0A9L6KED2_MOUSE</name>
<evidence type="ECO:0000256" key="1">
    <source>
        <dbReference type="SAM" id="MobiDB-lite"/>
    </source>
</evidence>
<proteinExistence type="predicted"/>
<dbReference type="MGI" id="MGI:7802085">
    <property type="gene designation" value="Gm59508"/>
</dbReference>
<evidence type="ECO:0000313" key="3">
    <source>
        <dbReference type="MGI" id="MGI:7802085"/>
    </source>
</evidence>
<reference evidence="2" key="3">
    <citation type="submission" date="2025-08" db="UniProtKB">
        <authorList>
            <consortium name="Ensembl"/>
        </authorList>
    </citation>
    <scope>IDENTIFICATION</scope>
    <source>
        <strain evidence="2">C57BL/6J</strain>
    </source>
</reference>
<reference evidence="2 4" key="2">
    <citation type="journal article" date="2011" name="PLoS Biol.">
        <title>Modernizing reference genome assemblies.</title>
        <authorList>
            <person name="Church D.M."/>
            <person name="Schneider V.A."/>
            <person name="Graves T."/>
            <person name="Auger K."/>
            <person name="Cunningham F."/>
            <person name="Bouk N."/>
            <person name="Chen H.C."/>
            <person name="Agarwala R."/>
            <person name="McLaren W.M."/>
            <person name="Ritchie G.R."/>
            <person name="Albracht D."/>
            <person name="Kremitzki M."/>
            <person name="Rock S."/>
            <person name="Kotkiewicz H."/>
            <person name="Kremitzki C."/>
            <person name="Wollam A."/>
            <person name="Trani L."/>
            <person name="Fulton L."/>
            <person name="Fulton R."/>
            <person name="Matthews L."/>
            <person name="Whitehead S."/>
            <person name="Chow W."/>
            <person name="Torrance J."/>
            <person name="Dunn M."/>
            <person name="Harden G."/>
            <person name="Threadgold G."/>
            <person name="Wood J."/>
            <person name="Collins J."/>
            <person name="Heath P."/>
            <person name="Griffiths G."/>
            <person name="Pelan S."/>
            <person name="Grafham D."/>
            <person name="Eichler E.E."/>
            <person name="Weinstock G."/>
            <person name="Mardis E.R."/>
            <person name="Wilson R.K."/>
            <person name="Howe K."/>
            <person name="Flicek P."/>
            <person name="Hubbard T."/>
        </authorList>
    </citation>
    <scope>NUCLEOTIDE SEQUENCE [LARGE SCALE GENOMIC DNA]</scope>
    <source>
        <strain evidence="2 4">C57BL/6J</strain>
    </source>
</reference>
<protein>
    <submittedName>
        <fullName evidence="2">Predicted gene, 59508</fullName>
    </submittedName>
</protein>
<gene>
    <name evidence="2 3" type="primary">Gm59508</name>
</gene>
<dbReference type="Proteomes" id="UP000000589">
    <property type="component" value="Chromosome 15"/>
</dbReference>
<evidence type="ECO:0000313" key="2">
    <source>
        <dbReference type="Ensembl" id="ENSMUSP00000159629.1"/>
    </source>
</evidence>